<dbReference type="SUPFAM" id="SSF51735">
    <property type="entry name" value="NAD(P)-binding Rossmann-fold domains"/>
    <property type="match status" value="1"/>
</dbReference>
<keyword evidence="10" id="KW-1015">Disulfide bond</keyword>
<dbReference type="GO" id="GO:0046872">
    <property type="term" value="F:metal ion binding"/>
    <property type="evidence" value="ECO:0007669"/>
    <property type="project" value="UniProtKB-KW"/>
</dbReference>
<evidence type="ECO:0000256" key="11">
    <source>
        <dbReference type="ARBA" id="ARBA00023445"/>
    </source>
</evidence>
<keyword evidence="7 14" id="KW-0378">Hydrolase</keyword>
<dbReference type="FunFam" id="3.40.630.10:FF:000042">
    <property type="entry name" value="Peptide hydrolase"/>
    <property type="match status" value="1"/>
</dbReference>
<evidence type="ECO:0000256" key="8">
    <source>
        <dbReference type="ARBA" id="ARBA00022833"/>
    </source>
</evidence>
<organism evidence="17 18">
    <name type="scientific">Fusarium beomiforme</name>
    <dbReference type="NCBI Taxonomy" id="44412"/>
    <lineage>
        <taxon>Eukaryota</taxon>
        <taxon>Fungi</taxon>
        <taxon>Dikarya</taxon>
        <taxon>Ascomycota</taxon>
        <taxon>Pezizomycotina</taxon>
        <taxon>Sordariomycetes</taxon>
        <taxon>Hypocreomycetidae</taxon>
        <taxon>Hypocreales</taxon>
        <taxon>Nectriaceae</taxon>
        <taxon>Fusarium</taxon>
        <taxon>Fusarium burgessii species complex</taxon>
    </lineage>
</organism>
<keyword evidence="6 14" id="KW-0732">Signal</keyword>
<comment type="function">
    <text evidence="12">Extracellular aminopeptidase that allows assimilation of proteinaceous substrates.</text>
</comment>
<dbReference type="Pfam" id="PF01370">
    <property type="entry name" value="Epimerase"/>
    <property type="match status" value="1"/>
</dbReference>
<dbReference type="EMBL" id="PVQB02000576">
    <property type="protein sequence ID" value="KAF4335288.1"/>
    <property type="molecule type" value="Genomic_DNA"/>
</dbReference>
<evidence type="ECO:0000256" key="7">
    <source>
        <dbReference type="ARBA" id="ARBA00022801"/>
    </source>
</evidence>
<sequence>MRPTLALATLIGLSNAATIDPLYKIELAPGDVRTVTEKEKWALRAEGKTFIDVTDLDEPGFSLQFLATFPSAVAQTSAVNALIPKLSTTNMRSTLTEFSKFQNRYYKSTYGQQSAEWLYGQIQSIITASGASNVKVAKFTHSFRQPSIIATITGKSAATIVVGAHQDSINLRSPDTGRAPGADDDGSGTVTILEAFRVLLTDSRVASGQAPNTIEFHWYAGEEGGLLGSGAVFQKYKQDGRQVKAMLNQDMTGYVKPGTKEVVGILTDNVDTGLTTFLKKVVAAYSTLPTVDSKCGYGCSDHASATRQGFPSAMAFESTFDDSSPYIHGTTDTIDTVNFNHVLEFSKICLGFAYELGFATNLNPAFLKATKLITSEMSPIVNVSYTIPKGSTILVTGVNGFIGSHVANEFLQRGYNVRGTARNVVKAAWIKDLLTQQYGQDQFSLWPVEDLTSPNAFDEASTDSSEGVAAVVHVASPLGLDGSTETMIPDAVASALNALKAANNEPTVKRFVYTSSSTAAVFPEAEVPDVIVDADTWNHKALSILQNSSSAPEWYVAYAASKVEAERAVWDFYRHDATRRSDLVVNTVLPSTNFGRSLDWKHQGYPSTSGFIKALWGGTALELLTNASPQYFIDVQDDAKLHVAATLLPSVEGERIFPWAETWNLDKILAILRAQNPERTFIPDFQAMRYLADIEKPRLRCIQLLQALGEPGFTTLEESIRLNSEDLARAA</sequence>
<evidence type="ECO:0000313" key="17">
    <source>
        <dbReference type="EMBL" id="KAF4335288.1"/>
    </source>
</evidence>
<keyword evidence="5 14" id="KW-0479">Metal-binding</keyword>
<comment type="similarity">
    <text evidence="13">Belongs to the peptidase M28 family. M28E subfamily.</text>
</comment>
<dbReference type="EC" id="3.4.-.-" evidence="14"/>
<dbReference type="Pfam" id="PF04389">
    <property type="entry name" value="Peptidase_M28"/>
    <property type="match status" value="1"/>
</dbReference>
<feature type="signal peptide" evidence="14">
    <location>
        <begin position="1"/>
        <end position="16"/>
    </location>
</feature>
<dbReference type="Gene3D" id="3.40.50.720">
    <property type="entry name" value="NAD(P)-binding Rossmann-like Domain"/>
    <property type="match status" value="1"/>
</dbReference>
<evidence type="ECO:0000256" key="4">
    <source>
        <dbReference type="ARBA" id="ARBA00022670"/>
    </source>
</evidence>
<dbReference type="Proteomes" id="UP000730481">
    <property type="component" value="Unassembled WGS sequence"/>
</dbReference>
<dbReference type="GO" id="GO:0004177">
    <property type="term" value="F:aminopeptidase activity"/>
    <property type="evidence" value="ECO:0007669"/>
    <property type="project" value="UniProtKB-KW"/>
</dbReference>
<evidence type="ECO:0000256" key="5">
    <source>
        <dbReference type="ARBA" id="ARBA00022723"/>
    </source>
</evidence>
<name>A0A9P5ABN3_9HYPO</name>
<dbReference type="GO" id="GO:0016616">
    <property type="term" value="F:oxidoreductase activity, acting on the CH-OH group of donors, NAD or NADP as acceptor"/>
    <property type="evidence" value="ECO:0007669"/>
    <property type="project" value="TreeGrafter"/>
</dbReference>
<feature type="domain" description="NAD-dependent epimerase/dehydratase" evidence="15">
    <location>
        <begin position="393"/>
        <end position="645"/>
    </location>
</feature>
<keyword evidence="4 14" id="KW-0645">Protease</keyword>
<protein>
    <recommendedName>
        <fullName evidence="14">Peptide hydrolase</fullName>
        <ecNumber evidence="14">3.4.-.-</ecNumber>
    </recommendedName>
</protein>
<dbReference type="InterPro" id="IPR036291">
    <property type="entry name" value="NAD(P)-bd_dom_sf"/>
</dbReference>
<evidence type="ECO:0000256" key="1">
    <source>
        <dbReference type="ARBA" id="ARBA00001947"/>
    </source>
</evidence>
<keyword evidence="18" id="KW-1185">Reference proteome</keyword>
<dbReference type="PANTHER" id="PTHR10366">
    <property type="entry name" value="NAD DEPENDENT EPIMERASE/DEHYDRATASE"/>
    <property type="match status" value="1"/>
</dbReference>
<evidence type="ECO:0000256" key="12">
    <source>
        <dbReference type="ARBA" id="ARBA00043843"/>
    </source>
</evidence>
<evidence type="ECO:0000313" key="18">
    <source>
        <dbReference type="Proteomes" id="UP000730481"/>
    </source>
</evidence>
<comment type="caution">
    <text evidence="17">The sequence shown here is derived from an EMBL/GenBank/DDBJ whole genome shotgun (WGS) entry which is preliminary data.</text>
</comment>
<evidence type="ECO:0000256" key="2">
    <source>
        <dbReference type="ARBA" id="ARBA00011245"/>
    </source>
</evidence>
<keyword evidence="9" id="KW-0560">Oxidoreductase</keyword>
<accession>A0A9P5ABN3</accession>
<evidence type="ECO:0000256" key="9">
    <source>
        <dbReference type="ARBA" id="ARBA00023002"/>
    </source>
</evidence>
<reference evidence="17" key="1">
    <citation type="journal article" date="2017" name="Mycologia">
        <title>Fusarium algeriense, sp. nov., a novel toxigenic crown rot pathogen of durum wheat from Algeria is nested in the Fusarium burgessii species complex.</title>
        <authorList>
            <person name="Laraba I."/>
            <person name="Keddad A."/>
            <person name="Boureghda H."/>
            <person name="Abdallah N."/>
            <person name="Vaughan M.M."/>
            <person name="Proctor R.H."/>
            <person name="Busman M."/>
            <person name="O'Donnell K."/>
        </authorList>
    </citation>
    <scope>NUCLEOTIDE SEQUENCE</scope>
    <source>
        <strain evidence="17">NRRL 25174</strain>
    </source>
</reference>
<dbReference type="PANTHER" id="PTHR10366:SF562">
    <property type="entry name" value="ALDEHYDE REDUCTASE II (AFU_ORTHOLOGUE AFUA_1G11360)"/>
    <property type="match status" value="1"/>
</dbReference>
<evidence type="ECO:0000256" key="14">
    <source>
        <dbReference type="RuleBase" id="RU361240"/>
    </source>
</evidence>
<comment type="subunit">
    <text evidence="2">Monomer.</text>
</comment>
<evidence type="ECO:0000256" key="6">
    <source>
        <dbReference type="ARBA" id="ARBA00022729"/>
    </source>
</evidence>
<dbReference type="CDD" id="cd03879">
    <property type="entry name" value="M28_AAP"/>
    <property type="match status" value="1"/>
</dbReference>
<keyword evidence="3 17" id="KW-0031">Aminopeptidase</keyword>
<evidence type="ECO:0000256" key="13">
    <source>
        <dbReference type="ARBA" id="ARBA00043962"/>
    </source>
</evidence>
<dbReference type="AlphaFoldDB" id="A0A9P5ABN3"/>
<evidence type="ECO:0000259" key="16">
    <source>
        <dbReference type="Pfam" id="PF04389"/>
    </source>
</evidence>
<comment type="similarity">
    <text evidence="11">Belongs to the NAD(P)-dependent epimerase/dehydratase family. Dihydroflavonol-4-reductase subfamily.</text>
</comment>
<comment type="cofactor">
    <cofactor evidence="1">
        <name>Zn(2+)</name>
        <dbReference type="ChEBI" id="CHEBI:29105"/>
    </cofactor>
</comment>
<feature type="domain" description="Peptidase M28" evidence="16">
    <location>
        <begin position="148"/>
        <end position="351"/>
    </location>
</feature>
<keyword evidence="8 14" id="KW-0862">Zinc</keyword>
<dbReference type="InterPro" id="IPR050425">
    <property type="entry name" value="NAD(P)_dehydrat-like"/>
</dbReference>
<dbReference type="Gene3D" id="3.40.630.10">
    <property type="entry name" value="Zn peptidases"/>
    <property type="match status" value="1"/>
</dbReference>
<reference evidence="17" key="2">
    <citation type="submission" date="2020-02" db="EMBL/GenBank/DDBJ databases">
        <title>Identification and distribution of gene clusters putatively required for synthesis of sphingolipid metabolism inhibitors in phylogenetically diverse species of the filamentous fungus Fusarium.</title>
        <authorList>
            <person name="Kim H.-S."/>
            <person name="Busman M."/>
            <person name="Brown D.W."/>
            <person name="Divon H."/>
            <person name="Uhlig S."/>
            <person name="Proctor R.H."/>
        </authorList>
    </citation>
    <scope>NUCLEOTIDE SEQUENCE</scope>
    <source>
        <strain evidence="17">NRRL 25174</strain>
    </source>
</reference>
<dbReference type="InterPro" id="IPR007484">
    <property type="entry name" value="Peptidase_M28"/>
</dbReference>
<evidence type="ECO:0000256" key="3">
    <source>
        <dbReference type="ARBA" id="ARBA00022438"/>
    </source>
</evidence>
<gene>
    <name evidence="17" type="ORF">FBEOM_10863</name>
</gene>
<evidence type="ECO:0000256" key="10">
    <source>
        <dbReference type="ARBA" id="ARBA00023157"/>
    </source>
</evidence>
<dbReference type="SUPFAM" id="SSF53187">
    <property type="entry name" value="Zn-dependent exopeptidases"/>
    <property type="match status" value="1"/>
</dbReference>
<evidence type="ECO:0000259" key="15">
    <source>
        <dbReference type="Pfam" id="PF01370"/>
    </source>
</evidence>
<feature type="chain" id="PRO_5040541948" description="Peptide hydrolase" evidence="14">
    <location>
        <begin position="17"/>
        <end position="731"/>
    </location>
</feature>
<dbReference type="OrthoDB" id="2214at2759"/>
<dbReference type="GO" id="GO:0006508">
    <property type="term" value="P:proteolysis"/>
    <property type="evidence" value="ECO:0007669"/>
    <property type="project" value="UniProtKB-KW"/>
</dbReference>
<proteinExistence type="inferred from homology"/>
<dbReference type="InterPro" id="IPR001509">
    <property type="entry name" value="Epimerase_deHydtase"/>
</dbReference>